<dbReference type="Gene3D" id="1.10.10.10">
    <property type="entry name" value="Winged helix-like DNA-binding domain superfamily/Winged helix DNA-binding domain"/>
    <property type="match status" value="1"/>
</dbReference>
<dbReference type="SMART" id="SM00421">
    <property type="entry name" value="HTH_LUXR"/>
    <property type="match status" value="1"/>
</dbReference>
<keyword evidence="1" id="KW-0805">Transcription regulation</keyword>
<dbReference type="GO" id="GO:0006355">
    <property type="term" value="P:regulation of DNA-templated transcription"/>
    <property type="evidence" value="ECO:0007669"/>
    <property type="project" value="InterPro"/>
</dbReference>
<evidence type="ECO:0000256" key="3">
    <source>
        <dbReference type="ARBA" id="ARBA00023163"/>
    </source>
</evidence>
<dbReference type="GO" id="GO:0003677">
    <property type="term" value="F:DNA binding"/>
    <property type="evidence" value="ECO:0007669"/>
    <property type="project" value="UniProtKB-KW"/>
</dbReference>
<dbReference type="InterPro" id="IPR016032">
    <property type="entry name" value="Sig_transdc_resp-reg_C-effctor"/>
</dbReference>
<feature type="domain" description="HTH luxR-type" evidence="4">
    <location>
        <begin position="198"/>
        <end position="263"/>
    </location>
</feature>
<dbReference type="Gene3D" id="3.30.450.20">
    <property type="entry name" value="PAS domain"/>
    <property type="match status" value="1"/>
</dbReference>
<evidence type="ECO:0000313" key="6">
    <source>
        <dbReference type="Proteomes" id="UP001139414"/>
    </source>
</evidence>
<dbReference type="InterPro" id="IPR000792">
    <property type="entry name" value="Tscrpt_reg_LuxR_C"/>
</dbReference>
<evidence type="ECO:0000256" key="2">
    <source>
        <dbReference type="ARBA" id="ARBA00023125"/>
    </source>
</evidence>
<dbReference type="CDD" id="cd06170">
    <property type="entry name" value="LuxR_C_like"/>
    <property type="match status" value="1"/>
</dbReference>
<keyword evidence="6" id="KW-1185">Reference proteome</keyword>
<dbReference type="InterPro" id="IPR036388">
    <property type="entry name" value="WH-like_DNA-bd_sf"/>
</dbReference>
<dbReference type="RefSeq" id="WP_229341488.1">
    <property type="nucleotide sequence ID" value="NZ_JAJBZG010000005.1"/>
</dbReference>
<dbReference type="PROSITE" id="PS50043">
    <property type="entry name" value="HTH_LUXR_2"/>
    <property type="match status" value="1"/>
</dbReference>
<dbReference type="AlphaFoldDB" id="A0A9X1LKG9"/>
<name>A0A9X1LKG9_9FLAO</name>
<evidence type="ECO:0000256" key="1">
    <source>
        <dbReference type="ARBA" id="ARBA00023015"/>
    </source>
</evidence>
<sequence>MNQEFNKISKYWKREYSEKFSEYNSYQASKEFKQIAALFAPGNSYYYILNMHNLELDHVSDSVKLFAGKTASEVTMQDLLKLALPGEIENIQQKENVIKDFYLRFLKPDQILDYKVMYSYQMQNPKGKIITILHQATALTLNENGFFEHVFSVHSDISHLKVTSSRDISFINMKGGKSYYNINPEHQKFDPSYADYQEEELSELFSEREVQVINELAGGLNAENIAEKLNLSPHTVKTHRKNILHKSGCSNTAQLIAKCLTGGVISAGLN</sequence>
<reference evidence="5" key="1">
    <citation type="submission" date="2021-10" db="EMBL/GenBank/DDBJ databases">
        <title>Gramella sp. ASW11-100T, isolated from marine sediment.</title>
        <authorList>
            <person name="Xia C."/>
        </authorList>
    </citation>
    <scope>NUCLEOTIDE SEQUENCE</scope>
    <source>
        <strain evidence="5">ASW11-100</strain>
    </source>
</reference>
<dbReference type="SUPFAM" id="SSF46894">
    <property type="entry name" value="C-terminal effector domain of the bipartite response regulators"/>
    <property type="match status" value="1"/>
</dbReference>
<dbReference type="Pfam" id="PF00196">
    <property type="entry name" value="GerE"/>
    <property type="match status" value="1"/>
</dbReference>
<dbReference type="PRINTS" id="PR00038">
    <property type="entry name" value="HTHLUXR"/>
</dbReference>
<keyword evidence="3" id="KW-0804">Transcription</keyword>
<accession>A0A9X1LKG9</accession>
<gene>
    <name evidence="5" type="ORF">LGQ90_12425</name>
</gene>
<keyword evidence="2" id="KW-0238">DNA-binding</keyword>
<dbReference type="Proteomes" id="UP001139414">
    <property type="component" value="Unassembled WGS sequence"/>
</dbReference>
<dbReference type="PROSITE" id="PS00622">
    <property type="entry name" value="HTH_LUXR_1"/>
    <property type="match status" value="1"/>
</dbReference>
<evidence type="ECO:0000259" key="4">
    <source>
        <dbReference type="PROSITE" id="PS50043"/>
    </source>
</evidence>
<evidence type="ECO:0000313" key="5">
    <source>
        <dbReference type="EMBL" id="MCB7482069.1"/>
    </source>
</evidence>
<dbReference type="PANTHER" id="PTHR44688">
    <property type="entry name" value="DNA-BINDING TRANSCRIPTIONAL ACTIVATOR DEVR_DOSR"/>
    <property type="match status" value="1"/>
</dbReference>
<comment type="caution">
    <text evidence="5">The sequence shown here is derived from an EMBL/GenBank/DDBJ whole genome shotgun (WGS) entry which is preliminary data.</text>
</comment>
<dbReference type="EMBL" id="JAJBZG010000005">
    <property type="protein sequence ID" value="MCB7482069.1"/>
    <property type="molecule type" value="Genomic_DNA"/>
</dbReference>
<protein>
    <submittedName>
        <fullName evidence="5">Helix-turn-helix transcriptional regulator</fullName>
    </submittedName>
</protein>
<dbReference type="PANTHER" id="PTHR44688:SF16">
    <property type="entry name" value="DNA-BINDING TRANSCRIPTIONAL ACTIVATOR DEVR_DOSR"/>
    <property type="match status" value="1"/>
</dbReference>
<proteinExistence type="predicted"/>
<organism evidence="5 6">
    <name type="scientific">Christiangramia sediminis</name>
    <dbReference type="NCBI Taxonomy" id="2881336"/>
    <lineage>
        <taxon>Bacteria</taxon>
        <taxon>Pseudomonadati</taxon>
        <taxon>Bacteroidota</taxon>
        <taxon>Flavobacteriia</taxon>
        <taxon>Flavobacteriales</taxon>
        <taxon>Flavobacteriaceae</taxon>
        <taxon>Christiangramia</taxon>
    </lineage>
</organism>